<dbReference type="Gene3D" id="3.40.50.1000">
    <property type="entry name" value="HAD superfamily/HAD-like"/>
    <property type="match status" value="1"/>
</dbReference>
<comment type="pathway">
    <text evidence="2">Organic acid metabolism; glycolate biosynthesis; glycolate from 2-phosphoglycolate: step 1/1.</text>
</comment>
<dbReference type="Pfam" id="PF13419">
    <property type="entry name" value="HAD_2"/>
    <property type="match status" value="1"/>
</dbReference>
<comment type="catalytic activity">
    <reaction evidence="1">
        <text>2-phosphoglycolate + H2O = glycolate + phosphate</text>
        <dbReference type="Rhea" id="RHEA:14369"/>
        <dbReference type="ChEBI" id="CHEBI:15377"/>
        <dbReference type="ChEBI" id="CHEBI:29805"/>
        <dbReference type="ChEBI" id="CHEBI:43474"/>
        <dbReference type="ChEBI" id="CHEBI:58033"/>
        <dbReference type="EC" id="3.1.3.18"/>
    </reaction>
</comment>
<accession>A0ABR7CWV4</accession>
<comment type="similarity">
    <text evidence="3">Belongs to the HAD-like hydrolase superfamily. CbbY/CbbZ/Gph/YieH family.</text>
</comment>
<proteinExistence type="inferred from homology"/>
<dbReference type="InterPro" id="IPR041492">
    <property type="entry name" value="HAD_2"/>
</dbReference>
<dbReference type="Proteomes" id="UP000646484">
    <property type="component" value="Unassembled WGS sequence"/>
</dbReference>
<name>A0ABR7CWV4_9BACT</name>
<dbReference type="EMBL" id="JACOOH010000001">
    <property type="protein sequence ID" value="MBC5619795.1"/>
    <property type="molecule type" value="Genomic_DNA"/>
</dbReference>
<dbReference type="SFLD" id="SFLDS00003">
    <property type="entry name" value="Haloacid_Dehalogenase"/>
    <property type="match status" value="1"/>
</dbReference>
<dbReference type="InterPro" id="IPR023214">
    <property type="entry name" value="HAD_sf"/>
</dbReference>
<dbReference type="SFLD" id="SFLDG01129">
    <property type="entry name" value="C1.5:_HAD__Beta-PGM__Phosphata"/>
    <property type="match status" value="1"/>
</dbReference>
<keyword evidence="5" id="KW-0378">Hydrolase</keyword>
<dbReference type="InterPro" id="IPR036412">
    <property type="entry name" value="HAD-like_sf"/>
</dbReference>
<gene>
    <name evidence="5" type="ORF">H8S64_01640</name>
</gene>
<dbReference type="RefSeq" id="WP_186974682.1">
    <property type="nucleotide sequence ID" value="NZ_JACOOH010000001.1"/>
</dbReference>
<comment type="caution">
    <text evidence="5">The sequence shown here is derived from an EMBL/GenBank/DDBJ whole genome shotgun (WGS) entry which is preliminary data.</text>
</comment>
<dbReference type="PANTHER" id="PTHR43434:SF1">
    <property type="entry name" value="PHOSPHOGLYCOLATE PHOSPHATASE"/>
    <property type="match status" value="1"/>
</dbReference>
<evidence type="ECO:0000256" key="1">
    <source>
        <dbReference type="ARBA" id="ARBA00000830"/>
    </source>
</evidence>
<evidence type="ECO:0000313" key="6">
    <source>
        <dbReference type="Proteomes" id="UP000646484"/>
    </source>
</evidence>
<evidence type="ECO:0000256" key="3">
    <source>
        <dbReference type="ARBA" id="ARBA00006171"/>
    </source>
</evidence>
<keyword evidence="6" id="KW-1185">Reference proteome</keyword>
<organism evidence="5 6">
    <name type="scientific">Butyricimonas hominis</name>
    <dbReference type="NCBI Taxonomy" id="2763032"/>
    <lineage>
        <taxon>Bacteria</taxon>
        <taxon>Pseudomonadati</taxon>
        <taxon>Bacteroidota</taxon>
        <taxon>Bacteroidia</taxon>
        <taxon>Bacteroidales</taxon>
        <taxon>Odoribacteraceae</taxon>
        <taxon>Butyricimonas</taxon>
    </lineage>
</organism>
<dbReference type="InterPro" id="IPR023198">
    <property type="entry name" value="PGP-like_dom2"/>
</dbReference>
<evidence type="ECO:0000313" key="5">
    <source>
        <dbReference type="EMBL" id="MBC5619795.1"/>
    </source>
</evidence>
<dbReference type="SUPFAM" id="SSF56784">
    <property type="entry name" value="HAD-like"/>
    <property type="match status" value="1"/>
</dbReference>
<dbReference type="PANTHER" id="PTHR43434">
    <property type="entry name" value="PHOSPHOGLYCOLATE PHOSPHATASE"/>
    <property type="match status" value="1"/>
</dbReference>
<sequence>MKYKNVVWDWNGTLLDDVKISVNTINRMLRKKRLNELTVEEYKSIFGFPVKDYYEGIGFDFKHDDWETVSLDFVDTYEELAKDVMLTPGVVSVLSGLKEMGVRQYILSALQENLLEDMLERFGIRDYFEGVCGSDNIYADGKIARGERMLDVYPIEPRETLMVGDTLHDAEVAEALGFNIRLYAGGHNSAERLREKGIVLERMDMLLSEIR</sequence>
<dbReference type="GO" id="GO:0016787">
    <property type="term" value="F:hydrolase activity"/>
    <property type="evidence" value="ECO:0007669"/>
    <property type="project" value="UniProtKB-KW"/>
</dbReference>
<evidence type="ECO:0000256" key="4">
    <source>
        <dbReference type="ARBA" id="ARBA00013078"/>
    </source>
</evidence>
<dbReference type="Gene3D" id="1.10.150.240">
    <property type="entry name" value="Putative phosphatase, domain 2"/>
    <property type="match status" value="1"/>
</dbReference>
<evidence type="ECO:0000256" key="2">
    <source>
        <dbReference type="ARBA" id="ARBA00004818"/>
    </source>
</evidence>
<dbReference type="EC" id="3.1.3.18" evidence="4"/>
<dbReference type="InterPro" id="IPR050155">
    <property type="entry name" value="HAD-like_hydrolase_sf"/>
</dbReference>
<protein>
    <recommendedName>
        <fullName evidence="4">phosphoglycolate phosphatase</fullName>
        <ecNumber evidence="4">3.1.3.18</ecNumber>
    </recommendedName>
</protein>
<reference evidence="5 6" key="1">
    <citation type="submission" date="2020-08" db="EMBL/GenBank/DDBJ databases">
        <title>Genome public.</title>
        <authorList>
            <person name="Liu C."/>
            <person name="Sun Q."/>
        </authorList>
    </citation>
    <scope>NUCLEOTIDE SEQUENCE [LARGE SCALE GENOMIC DNA]</scope>
    <source>
        <strain evidence="5 6">NSJ-56</strain>
    </source>
</reference>